<comment type="caution">
    <text evidence="9">The sequence shown here is derived from an EMBL/GenBank/DDBJ whole genome shotgun (WGS) entry which is preliminary data.</text>
</comment>
<dbReference type="OrthoDB" id="1405469at2759"/>
<dbReference type="Gramene" id="TVU40128">
    <property type="protein sequence ID" value="TVU40128"/>
    <property type="gene ID" value="EJB05_13578"/>
</dbReference>
<evidence type="ECO:0000259" key="8">
    <source>
        <dbReference type="PROSITE" id="PS51473"/>
    </source>
</evidence>
<gene>
    <name evidence="9" type="ORF">EJB05_13578</name>
</gene>
<dbReference type="Proteomes" id="UP000324897">
    <property type="component" value="Chromosome 4"/>
</dbReference>
<evidence type="ECO:0000256" key="5">
    <source>
        <dbReference type="ARBA" id="ARBA00038515"/>
    </source>
</evidence>
<feature type="non-terminal residue" evidence="9">
    <location>
        <position position="1"/>
    </location>
</feature>
<protein>
    <recommendedName>
        <fullName evidence="8">Gnk2-homologous domain-containing protein</fullName>
    </recommendedName>
</protein>
<accession>A0A5J9VW24</accession>
<feature type="chain" id="PRO_5023929477" description="Gnk2-homologous domain-containing protein" evidence="7">
    <location>
        <begin position="32"/>
        <end position="446"/>
    </location>
</feature>
<dbReference type="InterPro" id="IPR002902">
    <property type="entry name" value="GNK2"/>
</dbReference>
<name>A0A5J9VW24_9POAL</name>
<dbReference type="Pfam" id="PF01657">
    <property type="entry name" value="Stress-antifung"/>
    <property type="match status" value="2"/>
</dbReference>
<evidence type="ECO:0000256" key="3">
    <source>
        <dbReference type="ARBA" id="ARBA00022729"/>
    </source>
</evidence>
<evidence type="ECO:0000256" key="2">
    <source>
        <dbReference type="ARBA" id="ARBA00022525"/>
    </source>
</evidence>
<keyword evidence="10" id="KW-1185">Reference proteome</keyword>
<comment type="similarity">
    <text evidence="5">Belongs to the cysteine-rich repeat secretory protein family.</text>
</comment>
<dbReference type="PROSITE" id="PS51473">
    <property type="entry name" value="GNK2"/>
    <property type="match status" value="2"/>
</dbReference>
<sequence>MDAATLFPCPSISASRFLLLLAVVLLPCVLSQPVGNLCGTKANGRYVCPDCSSTSAASTSTRGKQPGPLTCCYVDFGSTCFVTIEWASTCNLALLASTVHIQSCDYPLHNRQRCSELLVRFMSPAEHWSKGSRFSFDMDAATLFPCPSISAPRFLLIVAAVLLLPCVLSQPAGNICGTKANGRYVCPDCSTSAASTSTRGASFEANLLRFRDAVQDTAAADAGFLNATFAGGGDAAEDTVYGLATCLADAERADCAACLAGAVAELPATRCAAQDGRRGMVLWYAHCLVRYDNASFFGAADTSPARRFAVPNPNNFSDPRRLGAARERLAGRMVAAAAGSPGHFAFDGEEVTANMTLHGLAQCTQDLPAAECDRCLASHMSWLAGCCADMDGVRLNGPSCYLRYEFMGFAPGTPPSMAQLIEPSPPAAVPPGAGSSSNKKKTRICE</sequence>
<evidence type="ECO:0000313" key="9">
    <source>
        <dbReference type="EMBL" id="TVU40128.1"/>
    </source>
</evidence>
<feature type="domain" description="Gnk2-homologous" evidence="8">
    <location>
        <begin position="185"/>
        <end position="296"/>
    </location>
</feature>
<keyword evidence="3 7" id="KW-0732">Signal</keyword>
<comment type="subcellular location">
    <subcellularLocation>
        <location evidence="1">Secreted</location>
    </subcellularLocation>
</comment>
<dbReference type="PANTHER" id="PTHR32411:SF43">
    <property type="entry name" value="CYSTEINE-RICH REPEAT SECRETORY PROTEIN 38"/>
    <property type="match status" value="1"/>
</dbReference>
<evidence type="ECO:0000256" key="7">
    <source>
        <dbReference type="SAM" id="SignalP"/>
    </source>
</evidence>
<evidence type="ECO:0000256" key="1">
    <source>
        <dbReference type="ARBA" id="ARBA00004613"/>
    </source>
</evidence>
<dbReference type="PANTHER" id="PTHR32411">
    <property type="entry name" value="CYSTEINE-RICH REPEAT SECRETORY PROTEIN 38-RELATED"/>
    <property type="match status" value="1"/>
</dbReference>
<evidence type="ECO:0000313" key="10">
    <source>
        <dbReference type="Proteomes" id="UP000324897"/>
    </source>
</evidence>
<evidence type="ECO:0000256" key="4">
    <source>
        <dbReference type="ARBA" id="ARBA00022737"/>
    </source>
</evidence>
<dbReference type="InterPro" id="IPR050581">
    <property type="entry name" value="CRR_secretory_protein"/>
</dbReference>
<feature type="signal peptide" evidence="7">
    <location>
        <begin position="1"/>
        <end position="31"/>
    </location>
</feature>
<reference evidence="9 10" key="1">
    <citation type="journal article" date="2019" name="Sci. Rep.">
        <title>A high-quality genome of Eragrostis curvula grass provides insights into Poaceae evolution and supports new strategies to enhance forage quality.</title>
        <authorList>
            <person name="Carballo J."/>
            <person name="Santos B.A.C.M."/>
            <person name="Zappacosta D."/>
            <person name="Garbus I."/>
            <person name="Selva J.P."/>
            <person name="Gallo C.A."/>
            <person name="Diaz A."/>
            <person name="Albertini E."/>
            <person name="Caccamo M."/>
            <person name="Echenique V."/>
        </authorList>
    </citation>
    <scope>NUCLEOTIDE SEQUENCE [LARGE SCALE GENOMIC DNA]</scope>
    <source>
        <strain evidence="10">cv. Victoria</strain>
        <tissue evidence="9">Leaf</tissue>
    </source>
</reference>
<feature type="region of interest" description="Disordered" evidence="6">
    <location>
        <begin position="422"/>
        <end position="446"/>
    </location>
</feature>
<dbReference type="GO" id="GO:0005576">
    <property type="term" value="C:extracellular region"/>
    <property type="evidence" value="ECO:0007669"/>
    <property type="project" value="UniProtKB-SubCell"/>
</dbReference>
<dbReference type="EMBL" id="RWGY01000007">
    <property type="protein sequence ID" value="TVU40128.1"/>
    <property type="molecule type" value="Genomic_DNA"/>
</dbReference>
<feature type="domain" description="Gnk2-homologous" evidence="8">
    <location>
        <begin position="304"/>
        <end position="409"/>
    </location>
</feature>
<keyword evidence="2" id="KW-0964">Secreted</keyword>
<dbReference type="Gene3D" id="3.30.430.20">
    <property type="entry name" value="Gnk2 domain, C-X8-C-X2-C motif"/>
    <property type="match status" value="2"/>
</dbReference>
<dbReference type="InterPro" id="IPR038408">
    <property type="entry name" value="GNK2_sf"/>
</dbReference>
<dbReference type="CDD" id="cd23509">
    <property type="entry name" value="Gnk2-like"/>
    <property type="match status" value="2"/>
</dbReference>
<proteinExistence type="inferred from homology"/>
<evidence type="ECO:0000256" key="6">
    <source>
        <dbReference type="SAM" id="MobiDB-lite"/>
    </source>
</evidence>
<dbReference type="AlphaFoldDB" id="A0A5J9VW24"/>
<organism evidence="9 10">
    <name type="scientific">Eragrostis curvula</name>
    <name type="common">weeping love grass</name>
    <dbReference type="NCBI Taxonomy" id="38414"/>
    <lineage>
        <taxon>Eukaryota</taxon>
        <taxon>Viridiplantae</taxon>
        <taxon>Streptophyta</taxon>
        <taxon>Embryophyta</taxon>
        <taxon>Tracheophyta</taxon>
        <taxon>Spermatophyta</taxon>
        <taxon>Magnoliopsida</taxon>
        <taxon>Liliopsida</taxon>
        <taxon>Poales</taxon>
        <taxon>Poaceae</taxon>
        <taxon>PACMAD clade</taxon>
        <taxon>Chloridoideae</taxon>
        <taxon>Eragrostideae</taxon>
        <taxon>Eragrostidinae</taxon>
        <taxon>Eragrostis</taxon>
    </lineage>
</organism>
<keyword evidence="4" id="KW-0677">Repeat</keyword>